<dbReference type="PANTHER" id="PTHR33573">
    <property type="entry name" value="CASP-LIKE PROTEIN 4A4"/>
    <property type="match status" value="1"/>
</dbReference>
<dbReference type="Pfam" id="PF04535">
    <property type="entry name" value="CASP_dom"/>
    <property type="match status" value="1"/>
</dbReference>
<evidence type="ECO:0000256" key="4">
    <source>
        <dbReference type="ARBA" id="ARBA00022475"/>
    </source>
</evidence>
<protein>
    <recommendedName>
        <fullName evidence="8">CASP-like protein</fullName>
    </recommendedName>
</protein>
<comment type="subunit">
    <text evidence="3 8">Homodimer and heterodimers.</text>
</comment>
<sequence length="173" mass="19414">MVIKHVANSMLVLRIVTLATAAVSIAFMVTNSYTYGGEDVKYNYFNTYRVEVAIAAIICVYCTVQLPFAIYYAIRQKRLIDNEFLPEFDFYGDKVASLLLGIGIGGGFALSVELKKFIKDKITDNVEGFTSTYSKIAIRGFVATAFLFVSFLSMAFVSFISSNIRTKKQLNYY</sequence>
<reference evidence="10 11" key="1">
    <citation type="submission" date="2024-08" db="EMBL/GenBank/DDBJ databases">
        <title>Insights into the chromosomal genome structure of Flemingia macrophylla.</title>
        <authorList>
            <person name="Ding Y."/>
            <person name="Zhao Y."/>
            <person name="Bi W."/>
            <person name="Wu M."/>
            <person name="Zhao G."/>
            <person name="Gong Y."/>
            <person name="Li W."/>
            <person name="Zhang P."/>
        </authorList>
    </citation>
    <scope>NUCLEOTIDE SEQUENCE [LARGE SCALE GENOMIC DNA]</scope>
    <source>
        <strain evidence="10">DYQJB</strain>
        <tissue evidence="10">Leaf</tissue>
    </source>
</reference>
<dbReference type="PANTHER" id="PTHR33573:SF17">
    <property type="entry name" value="CASP-LIKE PROTEIN 4D1"/>
    <property type="match status" value="1"/>
</dbReference>
<feature type="transmembrane region" description="Helical" evidence="8">
    <location>
        <begin position="95"/>
        <end position="112"/>
    </location>
</feature>
<dbReference type="Proteomes" id="UP001603857">
    <property type="component" value="Unassembled WGS sequence"/>
</dbReference>
<accession>A0ABD1N7V2</accession>
<organism evidence="10 11">
    <name type="scientific">Flemingia macrophylla</name>
    <dbReference type="NCBI Taxonomy" id="520843"/>
    <lineage>
        <taxon>Eukaryota</taxon>
        <taxon>Viridiplantae</taxon>
        <taxon>Streptophyta</taxon>
        <taxon>Embryophyta</taxon>
        <taxon>Tracheophyta</taxon>
        <taxon>Spermatophyta</taxon>
        <taxon>Magnoliopsida</taxon>
        <taxon>eudicotyledons</taxon>
        <taxon>Gunneridae</taxon>
        <taxon>Pentapetalae</taxon>
        <taxon>rosids</taxon>
        <taxon>fabids</taxon>
        <taxon>Fabales</taxon>
        <taxon>Fabaceae</taxon>
        <taxon>Papilionoideae</taxon>
        <taxon>50 kb inversion clade</taxon>
        <taxon>NPAAA clade</taxon>
        <taxon>indigoferoid/millettioid clade</taxon>
        <taxon>Phaseoleae</taxon>
        <taxon>Flemingia</taxon>
    </lineage>
</organism>
<feature type="transmembrane region" description="Helical" evidence="8">
    <location>
        <begin position="136"/>
        <end position="160"/>
    </location>
</feature>
<keyword evidence="6 8" id="KW-1133">Transmembrane helix</keyword>
<evidence type="ECO:0000256" key="3">
    <source>
        <dbReference type="ARBA" id="ARBA00011489"/>
    </source>
</evidence>
<dbReference type="AlphaFoldDB" id="A0ABD1N7V2"/>
<feature type="transmembrane region" description="Helical" evidence="8">
    <location>
        <begin position="12"/>
        <end position="33"/>
    </location>
</feature>
<evidence type="ECO:0000313" key="11">
    <source>
        <dbReference type="Proteomes" id="UP001603857"/>
    </source>
</evidence>
<gene>
    <name evidence="10" type="ORF">Fmac_005471</name>
</gene>
<evidence type="ECO:0000256" key="1">
    <source>
        <dbReference type="ARBA" id="ARBA00004651"/>
    </source>
</evidence>
<evidence type="ECO:0000256" key="6">
    <source>
        <dbReference type="ARBA" id="ARBA00022989"/>
    </source>
</evidence>
<evidence type="ECO:0000256" key="8">
    <source>
        <dbReference type="RuleBase" id="RU361233"/>
    </source>
</evidence>
<evidence type="ECO:0000256" key="2">
    <source>
        <dbReference type="ARBA" id="ARBA00007651"/>
    </source>
</evidence>
<keyword evidence="5 8" id="KW-0812">Transmembrane</keyword>
<comment type="subcellular location">
    <subcellularLocation>
        <location evidence="1 8">Cell membrane</location>
        <topology evidence="1 8">Multi-pass membrane protein</topology>
    </subcellularLocation>
</comment>
<proteinExistence type="inferred from homology"/>
<feature type="transmembrane region" description="Helical" evidence="8">
    <location>
        <begin position="53"/>
        <end position="74"/>
    </location>
</feature>
<evidence type="ECO:0000259" key="9">
    <source>
        <dbReference type="Pfam" id="PF04535"/>
    </source>
</evidence>
<evidence type="ECO:0000256" key="7">
    <source>
        <dbReference type="ARBA" id="ARBA00023136"/>
    </source>
</evidence>
<evidence type="ECO:0000313" key="10">
    <source>
        <dbReference type="EMBL" id="KAL2344186.1"/>
    </source>
</evidence>
<comment type="similarity">
    <text evidence="2 8">Belongs to the Casparian strip membrane proteins (CASP) family.</text>
</comment>
<comment type="caution">
    <text evidence="10">The sequence shown here is derived from an EMBL/GenBank/DDBJ whole genome shotgun (WGS) entry which is preliminary data.</text>
</comment>
<keyword evidence="7 8" id="KW-0472">Membrane</keyword>
<dbReference type="InterPro" id="IPR006702">
    <property type="entry name" value="CASP_dom"/>
</dbReference>
<feature type="domain" description="Casparian strip membrane protein" evidence="9">
    <location>
        <begin position="7"/>
        <end position="143"/>
    </location>
</feature>
<dbReference type="GO" id="GO:0005886">
    <property type="term" value="C:plasma membrane"/>
    <property type="evidence" value="ECO:0007669"/>
    <property type="project" value="UniProtKB-SubCell"/>
</dbReference>
<name>A0ABD1N7V2_9FABA</name>
<evidence type="ECO:0000256" key="5">
    <source>
        <dbReference type="ARBA" id="ARBA00022692"/>
    </source>
</evidence>
<keyword evidence="4 8" id="KW-1003">Cell membrane</keyword>
<keyword evidence="11" id="KW-1185">Reference proteome</keyword>
<dbReference type="EMBL" id="JBGMDY010000002">
    <property type="protein sequence ID" value="KAL2344186.1"/>
    <property type="molecule type" value="Genomic_DNA"/>
</dbReference>